<dbReference type="SMART" id="SM00343">
    <property type="entry name" value="ZnF_C2HC"/>
    <property type="match status" value="1"/>
</dbReference>
<dbReference type="Gene3D" id="4.10.60.10">
    <property type="entry name" value="Zinc finger, CCHC-type"/>
    <property type="match status" value="1"/>
</dbReference>
<keyword evidence="8" id="KW-0863">Zinc-finger</keyword>
<evidence type="ECO:0000256" key="3">
    <source>
        <dbReference type="ARBA" id="ARBA00022695"/>
    </source>
</evidence>
<feature type="compositionally biased region" description="Polar residues" evidence="9">
    <location>
        <begin position="329"/>
        <end position="342"/>
    </location>
</feature>
<name>A0ABM3HXW4_9MYRT</name>
<gene>
    <name evidence="12" type="primary">LOC125316639</name>
</gene>
<dbReference type="Pfam" id="PF08284">
    <property type="entry name" value="RVP_2"/>
    <property type="match status" value="1"/>
</dbReference>
<keyword evidence="2" id="KW-0808">Transferase</keyword>
<keyword evidence="11" id="KW-1185">Reference proteome</keyword>
<keyword evidence="4" id="KW-0540">Nuclease</keyword>
<evidence type="ECO:0000256" key="5">
    <source>
        <dbReference type="ARBA" id="ARBA00022759"/>
    </source>
</evidence>
<feature type="region of interest" description="Disordered" evidence="9">
    <location>
        <begin position="232"/>
        <end position="285"/>
    </location>
</feature>
<sequence length="933" mass="106679">MVRTGGSSTGGGGNAGADNRIDEVLQALANLGAVIGAQMQQPQAGANAGGGERRLQGLIEQFLKLKPLKFTGLGEPEEAEKWIKSMEKIFRLLNCNDVDRVALAEYQLEDNARHWWNANKEVVFPNGIEVSWEVFINAFYGQYFSDCAKDRKITEFMSLTQGDKTVVQYEARFSELSRFAPRLIDTRERRCKRFQNGLKIEIQKQLAPPRIRDYPELYERAQLVEQVLLKEKDKNEQKAGSSRQVSQDNMRRDNKRPRMFGRSFNVPTKRRNFGDFGRTSVSRTMGNVPRPNGTCRRCGKAHGNAPCTFERECYGCGQVGHPIRDCPQRRQQSPRTVSTQQPRLDGIKPPGIRQRPPTQGRIRAMTQEEAETSKTTITGMVFLCNRNANALFDTGATHSFISTRFAELCGLKPELLEVPLGVAMPLKDKVITTLICKECKIFIGRQGKEIDLVVMDLSDFDIIVGMDWLHKMRANVDCFNRVIQFNPSNGDSFKFLGSKIGVSIPLISAIEVCKEAKIEEIPVVQKFLDVFPEEFLGLPPKREVEFAIELAPGTEPISRAPYRMALAELKELKVQLRELLDKDIPKTAFRTRYGHYEFLVMPFGLTNAPAAFMDLMNRVFKPYLDRFVIVFIDDILVYSKGPREHEEHPRMTLRTLKEHKLYAKFSKCEFWLDRVIFLGHMVIGEGISVDPAKIEAVVNWPRPTTVTEIRSFLGLAGYYRRFVEGFSRIAGPLTQLTRKGVKFECIEECERSFQELKRKLTSAPILTIPSGSRGFVIYSDASHKGLGCVLMQHGKVIAYASRRLRPYELNYPTHDLEPAAIIFALKMWRHYLYGEKFQIFTDHKSLKYLFSRKELNMRQRRWMELLKDYDCEILYHPDALGTKLRFSTAFHPQTDGQSERLASRKLVGQLLNSIQLPDLLLFVWFFGAPRVCE</sequence>
<organism evidence="11 12">
    <name type="scientific">Rhodamnia argentea</name>
    <dbReference type="NCBI Taxonomy" id="178133"/>
    <lineage>
        <taxon>Eukaryota</taxon>
        <taxon>Viridiplantae</taxon>
        <taxon>Streptophyta</taxon>
        <taxon>Embryophyta</taxon>
        <taxon>Tracheophyta</taxon>
        <taxon>Spermatophyta</taxon>
        <taxon>Magnoliopsida</taxon>
        <taxon>eudicotyledons</taxon>
        <taxon>Gunneridae</taxon>
        <taxon>Pentapetalae</taxon>
        <taxon>rosids</taxon>
        <taxon>malvids</taxon>
        <taxon>Myrtales</taxon>
        <taxon>Myrtaceae</taxon>
        <taxon>Myrtoideae</taxon>
        <taxon>Myrteae</taxon>
        <taxon>Australasian group</taxon>
        <taxon>Rhodamnia</taxon>
    </lineage>
</organism>
<dbReference type="EC" id="2.7.7.49" evidence="1"/>
<keyword evidence="8" id="KW-0862">Zinc</keyword>
<evidence type="ECO:0000256" key="1">
    <source>
        <dbReference type="ARBA" id="ARBA00012493"/>
    </source>
</evidence>
<dbReference type="PANTHER" id="PTHR37984:SF5">
    <property type="entry name" value="PROTEIN NYNRIN-LIKE"/>
    <property type="match status" value="1"/>
</dbReference>
<dbReference type="InterPro" id="IPR041373">
    <property type="entry name" value="RT_RNaseH"/>
</dbReference>
<dbReference type="InterPro" id="IPR005162">
    <property type="entry name" value="Retrotrans_gag_dom"/>
</dbReference>
<dbReference type="Pfam" id="PF03732">
    <property type="entry name" value="Retrotrans_gag"/>
    <property type="match status" value="1"/>
</dbReference>
<dbReference type="GeneID" id="125316639"/>
<protein>
    <recommendedName>
        <fullName evidence="1">RNA-directed DNA polymerase</fullName>
        <ecNumber evidence="1">2.7.7.49</ecNumber>
    </recommendedName>
</protein>
<keyword evidence="5" id="KW-0255">Endonuclease</keyword>
<evidence type="ECO:0000256" key="7">
    <source>
        <dbReference type="ARBA" id="ARBA00022918"/>
    </source>
</evidence>
<dbReference type="InterPro" id="IPR001878">
    <property type="entry name" value="Znf_CCHC"/>
</dbReference>
<dbReference type="CDD" id="cd00303">
    <property type="entry name" value="retropepsin_like"/>
    <property type="match status" value="1"/>
</dbReference>
<keyword evidence="7" id="KW-0695">RNA-directed DNA polymerase</keyword>
<keyword evidence="8" id="KW-0479">Metal-binding</keyword>
<dbReference type="Pfam" id="PF17917">
    <property type="entry name" value="RT_RNaseH"/>
    <property type="match status" value="1"/>
</dbReference>
<feature type="region of interest" description="Disordered" evidence="9">
    <location>
        <begin position="327"/>
        <end position="359"/>
    </location>
</feature>
<dbReference type="SUPFAM" id="SSF56672">
    <property type="entry name" value="DNA/RNA polymerases"/>
    <property type="match status" value="1"/>
</dbReference>
<dbReference type="InterPro" id="IPR043502">
    <property type="entry name" value="DNA/RNA_pol_sf"/>
</dbReference>
<dbReference type="SUPFAM" id="SSF57756">
    <property type="entry name" value="Retrovirus zinc finger-like domains"/>
    <property type="match status" value="1"/>
</dbReference>
<dbReference type="InterPro" id="IPR021109">
    <property type="entry name" value="Peptidase_aspartic_dom_sf"/>
</dbReference>
<dbReference type="InterPro" id="IPR050951">
    <property type="entry name" value="Retrovirus_Pol_polyprotein"/>
</dbReference>
<dbReference type="Gene3D" id="3.10.20.370">
    <property type="match status" value="1"/>
</dbReference>
<keyword evidence="6" id="KW-0378">Hydrolase</keyword>
<reference evidence="12" key="1">
    <citation type="submission" date="2025-08" db="UniProtKB">
        <authorList>
            <consortium name="RefSeq"/>
        </authorList>
    </citation>
    <scope>IDENTIFICATION</scope>
    <source>
        <tissue evidence="12">Leaf</tissue>
    </source>
</reference>
<dbReference type="RefSeq" id="XP_048141432.1">
    <property type="nucleotide sequence ID" value="XM_048285475.1"/>
</dbReference>
<evidence type="ECO:0000256" key="4">
    <source>
        <dbReference type="ARBA" id="ARBA00022722"/>
    </source>
</evidence>
<dbReference type="Gene3D" id="2.40.70.10">
    <property type="entry name" value="Acid Proteases"/>
    <property type="match status" value="1"/>
</dbReference>
<dbReference type="Gene3D" id="3.10.10.10">
    <property type="entry name" value="HIV Type 1 Reverse Transcriptase, subunit A, domain 1"/>
    <property type="match status" value="1"/>
</dbReference>
<feature type="domain" description="CCHC-type" evidence="10">
    <location>
        <begin position="313"/>
        <end position="328"/>
    </location>
</feature>
<dbReference type="CDD" id="cd09274">
    <property type="entry name" value="RNase_HI_RT_Ty3"/>
    <property type="match status" value="1"/>
</dbReference>
<evidence type="ECO:0000256" key="2">
    <source>
        <dbReference type="ARBA" id="ARBA00022679"/>
    </source>
</evidence>
<evidence type="ECO:0000259" key="10">
    <source>
        <dbReference type="PROSITE" id="PS50158"/>
    </source>
</evidence>
<dbReference type="Pfam" id="PF00078">
    <property type="entry name" value="RVT_1"/>
    <property type="match status" value="1"/>
</dbReference>
<dbReference type="InterPro" id="IPR001969">
    <property type="entry name" value="Aspartic_peptidase_AS"/>
</dbReference>
<evidence type="ECO:0000256" key="8">
    <source>
        <dbReference type="PROSITE-ProRule" id="PRU00047"/>
    </source>
</evidence>
<evidence type="ECO:0000313" key="11">
    <source>
        <dbReference type="Proteomes" id="UP000827889"/>
    </source>
</evidence>
<accession>A0ABM3HXW4</accession>
<dbReference type="PROSITE" id="PS50158">
    <property type="entry name" value="ZF_CCHC"/>
    <property type="match status" value="1"/>
</dbReference>
<dbReference type="PROSITE" id="PS00141">
    <property type="entry name" value="ASP_PROTEASE"/>
    <property type="match status" value="1"/>
</dbReference>
<dbReference type="InterPro" id="IPR043128">
    <property type="entry name" value="Rev_trsase/Diguanyl_cyclase"/>
</dbReference>
<keyword evidence="3" id="KW-0548">Nucleotidyltransferase</keyword>
<dbReference type="PANTHER" id="PTHR37984">
    <property type="entry name" value="PROTEIN CBG26694"/>
    <property type="match status" value="1"/>
</dbReference>
<dbReference type="InterPro" id="IPR036875">
    <property type="entry name" value="Znf_CCHC_sf"/>
</dbReference>
<evidence type="ECO:0000256" key="6">
    <source>
        <dbReference type="ARBA" id="ARBA00022801"/>
    </source>
</evidence>
<evidence type="ECO:0000313" key="12">
    <source>
        <dbReference type="RefSeq" id="XP_048141432.1"/>
    </source>
</evidence>
<dbReference type="SUPFAM" id="SSF50630">
    <property type="entry name" value="Acid proteases"/>
    <property type="match status" value="1"/>
</dbReference>
<dbReference type="Proteomes" id="UP000827889">
    <property type="component" value="Chromosome 9"/>
</dbReference>
<proteinExistence type="predicted"/>
<dbReference type="Gene3D" id="3.30.70.270">
    <property type="match status" value="2"/>
</dbReference>
<feature type="compositionally biased region" description="Polar residues" evidence="9">
    <location>
        <begin position="238"/>
        <end position="248"/>
    </location>
</feature>
<dbReference type="InterPro" id="IPR000477">
    <property type="entry name" value="RT_dom"/>
</dbReference>
<dbReference type="CDD" id="cd01647">
    <property type="entry name" value="RT_LTR"/>
    <property type="match status" value="1"/>
</dbReference>
<evidence type="ECO:0000256" key="9">
    <source>
        <dbReference type="SAM" id="MobiDB-lite"/>
    </source>
</evidence>